<dbReference type="InterPro" id="IPR035938">
    <property type="entry name" value="Hemerythrin-like_sf"/>
</dbReference>
<dbReference type="NCBIfam" id="TIGR02481">
    <property type="entry name" value="hemeryth_dom"/>
    <property type="match status" value="1"/>
</dbReference>
<proteinExistence type="inferred from homology"/>
<dbReference type="EMBL" id="AABQDW010000025">
    <property type="protein sequence ID" value="EAI5408756.1"/>
    <property type="molecule type" value="Genomic_DNA"/>
</dbReference>
<keyword evidence="2" id="KW-0813">Transport</keyword>
<dbReference type="Pfam" id="PF01814">
    <property type="entry name" value="Hemerythrin"/>
    <property type="match status" value="1"/>
</dbReference>
<organism evidence="8">
    <name type="scientific">Campylobacter fetus</name>
    <dbReference type="NCBI Taxonomy" id="196"/>
    <lineage>
        <taxon>Bacteria</taxon>
        <taxon>Pseudomonadati</taxon>
        <taxon>Campylobacterota</taxon>
        <taxon>Epsilonproteobacteria</taxon>
        <taxon>Campylobacterales</taxon>
        <taxon>Campylobacteraceae</taxon>
        <taxon>Campylobacter</taxon>
    </lineage>
</organism>
<dbReference type="AlphaFoldDB" id="A0A5L4ZVT5"/>
<dbReference type="Proteomes" id="UP000557842">
    <property type="component" value="Unassembled WGS sequence"/>
</dbReference>
<keyword evidence="2" id="KW-0561">Oxygen transport</keyword>
<evidence type="ECO:0000313" key="10">
    <source>
        <dbReference type="Proteomes" id="UP000535509"/>
    </source>
</evidence>
<dbReference type="Gene3D" id="1.20.120.50">
    <property type="entry name" value="Hemerythrin-like"/>
    <property type="match status" value="1"/>
</dbReference>
<dbReference type="PROSITE" id="PS00550">
    <property type="entry name" value="HEMERYTHRINS"/>
    <property type="match status" value="1"/>
</dbReference>
<dbReference type="EMBL" id="AABTCC010000047">
    <property type="protein sequence ID" value="EAI8859990.1"/>
    <property type="molecule type" value="Genomic_DNA"/>
</dbReference>
<dbReference type="RefSeq" id="WP_011732311.1">
    <property type="nucleotide sequence ID" value="NZ_AABUZP020000066.1"/>
</dbReference>
<dbReference type="GO" id="GO:0005344">
    <property type="term" value="F:oxygen carrier activity"/>
    <property type="evidence" value="ECO:0007669"/>
    <property type="project" value="UniProtKB-KW"/>
</dbReference>
<protein>
    <submittedName>
        <fullName evidence="8">Bacteriohemerythrin</fullName>
    </submittedName>
</protein>
<dbReference type="GeneID" id="61065512"/>
<dbReference type="OMA" id="YMELIEY"/>
<name>A0A5L4ZVT5_CAMFE</name>
<evidence type="ECO:0000256" key="4">
    <source>
        <dbReference type="ARBA" id="ARBA00023004"/>
    </source>
</evidence>
<dbReference type="EMBL" id="AACCXK010000012">
    <property type="protein sequence ID" value="EAK0453448.1"/>
    <property type="molecule type" value="Genomic_DNA"/>
</dbReference>
<dbReference type="NCBIfam" id="NF033749">
    <property type="entry name" value="bact_hemeryth"/>
    <property type="match status" value="1"/>
</dbReference>
<dbReference type="InterPro" id="IPR016131">
    <property type="entry name" value="Haemerythrin_Fe_BS"/>
</dbReference>
<evidence type="ECO:0000313" key="6">
    <source>
        <dbReference type="EMBL" id="EAI5408756.1"/>
    </source>
</evidence>
<dbReference type="PANTHER" id="PTHR37164">
    <property type="entry name" value="BACTERIOHEMERYTHRIN"/>
    <property type="match status" value="1"/>
</dbReference>
<dbReference type="CDD" id="cd12107">
    <property type="entry name" value="Hemerythrin"/>
    <property type="match status" value="1"/>
</dbReference>
<feature type="domain" description="Hemerythrin-like" evidence="5">
    <location>
        <begin position="14"/>
        <end position="121"/>
    </location>
</feature>
<dbReference type="InterPro" id="IPR012827">
    <property type="entry name" value="Hemerythrin_metal-bd"/>
</dbReference>
<accession>A0A5L4ZVT5</accession>
<keyword evidence="4" id="KW-0408">Iron</keyword>
<dbReference type="InterPro" id="IPR050669">
    <property type="entry name" value="Hemerythrin"/>
</dbReference>
<evidence type="ECO:0000259" key="5">
    <source>
        <dbReference type="Pfam" id="PF01814"/>
    </source>
</evidence>
<dbReference type="GO" id="GO:0046872">
    <property type="term" value="F:metal ion binding"/>
    <property type="evidence" value="ECO:0007669"/>
    <property type="project" value="UniProtKB-KW"/>
</dbReference>
<comment type="caution">
    <text evidence="8">The sequence shown here is derived from an EMBL/GenBank/DDBJ whole genome shotgun (WGS) entry which is preliminary data.</text>
</comment>
<evidence type="ECO:0000313" key="11">
    <source>
        <dbReference type="Proteomes" id="UP000557842"/>
    </source>
</evidence>
<gene>
    <name evidence="8" type="ORF">AAH17_07250</name>
    <name evidence="9" type="ORF">AAH24_08015</name>
    <name evidence="6" type="ORF">BVH53_08645</name>
    <name evidence="7" type="ORF">CX802_09160</name>
</gene>
<dbReference type="SUPFAM" id="SSF47188">
    <property type="entry name" value="Hemerythrin-like"/>
    <property type="match status" value="1"/>
</dbReference>
<dbReference type="Proteomes" id="UP000535509">
    <property type="component" value="Unassembled WGS sequence"/>
</dbReference>
<dbReference type="PANTHER" id="PTHR37164:SF1">
    <property type="entry name" value="BACTERIOHEMERYTHRIN"/>
    <property type="match status" value="1"/>
</dbReference>
<keyword evidence="3" id="KW-0479">Metal-binding</keyword>
<evidence type="ECO:0000256" key="2">
    <source>
        <dbReference type="ARBA" id="ARBA00022621"/>
    </source>
</evidence>
<evidence type="ECO:0000313" key="8">
    <source>
        <dbReference type="EMBL" id="EAK0453448.1"/>
    </source>
</evidence>
<keyword evidence="10" id="KW-1185">Reference proteome</keyword>
<comment type="similarity">
    <text evidence="1">Belongs to the hemerythrin family.</text>
</comment>
<evidence type="ECO:0000256" key="1">
    <source>
        <dbReference type="ARBA" id="ARBA00010587"/>
    </source>
</evidence>
<evidence type="ECO:0000256" key="3">
    <source>
        <dbReference type="ARBA" id="ARBA00022723"/>
    </source>
</evidence>
<sequence length="183" mass="21897">MIPVWDDKYSVGNNGIDKQHKKLFELAKKSYIYANKNISREDIRNIITEFFEYMKEHFRDEEIYMELIEYPYLEQHSSIHKDIINSMSNLIKTAKNVNDLKENLVIIAEKWLLEHILHHDTRIEEWRKLQLSNQNKPSTTKKYRYTCGCPNKTHIVSITIHNKIIQGKKYSCMTCNNEIKFKS</sequence>
<dbReference type="InterPro" id="IPR012312">
    <property type="entry name" value="Hemerythrin-like"/>
</dbReference>
<evidence type="ECO:0000313" key="7">
    <source>
        <dbReference type="EMBL" id="EAI8859990.1"/>
    </source>
</evidence>
<reference evidence="8 11" key="1">
    <citation type="submission" date="2018-05" db="EMBL/GenBank/DDBJ databases">
        <authorList>
            <consortium name="PulseNet: The National Subtyping Network for Foodborne Disease Surveillance"/>
            <person name="Tarr C.L."/>
            <person name="Trees E."/>
            <person name="Katz L.S."/>
            <person name="Carleton-Romer H.A."/>
            <person name="Stroika S."/>
            <person name="Kucerova Z."/>
            <person name="Roache K.F."/>
            <person name="Sabol A.L."/>
            <person name="Besser J."/>
            <person name="Gerner-Smidt P."/>
        </authorList>
    </citation>
    <scope>NUCLEOTIDE SEQUENCE</scope>
    <source>
        <strain evidence="8">2014D-0197</strain>
        <strain evidence="6 11">2016D-0221</strain>
        <strain evidence="9">D4313</strain>
        <strain evidence="7 10">PNUSAC001503</strain>
    </source>
</reference>
<dbReference type="EMBL" id="AACCXM010000008">
    <property type="protein sequence ID" value="EAK0469300.1"/>
    <property type="molecule type" value="Genomic_DNA"/>
</dbReference>
<evidence type="ECO:0000313" key="9">
    <source>
        <dbReference type="EMBL" id="EAK0469300.1"/>
    </source>
</evidence>